<name>A0A076JQE9_9VIRU</name>
<evidence type="ECO:0000313" key="1">
    <source>
        <dbReference type="EMBL" id="AII79354.1"/>
    </source>
</evidence>
<proteinExistence type="predicted"/>
<dbReference type="EMBL" id="KF892045">
    <property type="protein sequence ID" value="AII79354.1"/>
    <property type="molecule type" value="Genomic_RNA"/>
</dbReference>
<organism evidence="1 2">
    <name type="scientific">Zaliv Terpeniya virus</name>
    <dbReference type="NCBI Taxonomy" id="2748235"/>
    <lineage>
        <taxon>Viruses</taxon>
        <taxon>Riboviria</taxon>
        <taxon>Orthornavirae</taxon>
        <taxon>Negarnaviricota</taxon>
        <taxon>Polyploviricotina</taxon>
        <taxon>Bunyaviricetes</taxon>
        <taxon>Hareavirales</taxon>
        <taxon>Phenuiviridae</taxon>
        <taxon>Uukuvirus</taxon>
        <taxon>Uukuvirus tyulenyense</taxon>
    </lineage>
</organism>
<dbReference type="Proteomes" id="UP000128977">
    <property type="component" value="Genome"/>
</dbReference>
<reference evidence="1 2" key="1">
    <citation type="submission" date="2013-11" db="EMBL/GenBank/DDBJ databases">
        <title>Complete genome sequences of the new Phleboviruses, isolated in Eurasia.</title>
        <authorList>
            <person name="Alkhovsky S.V."/>
            <person name="Shchetinin A.M."/>
            <person name="Shchelkanov M.Y."/>
            <person name="Lvov D.K."/>
        </authorList>
    </citation>
    <scope>NUCLEOTIDE SEQUENCE [LARGE SCALE GENOMIC DNA]</scope>
    <source>
        <strain evidence="1">LEIV-56C</strain>
    </source>
</reference>
<accession>A0A076JQE9</accession>
<protein>
    <submittedName>
        <fullName evidence="1">Nonstructural protein</fullName>
    </submittedName>
</protein>
<sequence>MSYYIISEKDLPQGYSLSPINKFYNTLWDMMDDGLFPKIIPLKSSIPGVDLPSTGWLEVDEGLYDSIVHGLYSLDPADEQRVVSATGWPLEKKRALILNFFRYLKLDMIWTQTLRNAFLTIVSIALFGDQNPRLRRKLKSRLTPGEMLFQLAHKLRTKIRKMELSERQVTGKNLVKDLCLVHILNLQRRLVLRGTMVDKRFFTHFEQCPPSKKTDRHGSKTKHLEFLFDSDLDNLKVHPKYVNLDEHWEAFESVRERMLDTSFEKDWPVVGRL</sequence>
<evidence type="ECO:0000313" key="2">
    <source>
        <dbReference type="Proteomes" id="UP000128977"/>
    </source>
</evidence>